<feature type="modified residue" description="4-aspartylphosphate" evidence="1">
    <location>
        <position position="63"/>
    </location>
</feature>
<dbReference type="SUPFAM" id="SSF52172">
    <property type="entry name" value="CheY-like"/>
    <property type="match status" value="1"/>
</dbReference>
<evidence type="ECO:0000259" key="2">
    <source>
        <dbReference type="PROSITE" id="PS50110"/>
    </source>
</evidence>
<sequence>MKKNIKTFIVEDDRIAASIIKKILKSNKSINQFEFFTNGLLALEKPKTLDGINEKLPDFIVLDFNMPLMNGLEFLQNIKYIKVINQIPIFMNSASNKLDEYKNCLNYENVKGYFSKPFSKQTLNSILEYVESN</sequence>
<evidence type="ECO:0000256" key="1">
    <source>
        <dbReference type="PROSITE-ProRule" id="PRU00169"/>
    </source>
</evidence>
<proteinExistence type="predicted"/>
<dbReference type="RefSeq" id="WP_194312386.1">
    <property type="nucleotide sequence ID" value="NZ_JADHEC010000024.1"/>
</dbReference>
<dbReference type="InterPro" id="IPR001789">
    <property type="entry name" value="Sig_transdc_resp-reg_receiver"/>
</dbReference>
<dbReference type="Gene3D" id="3.40.50.2300">
    <property type="match status" value="1"/>
</dbReference>
<organism evidence="3 4">
    <name type="scientific">Flavobacterium soyangense</name>
    <dbReference type="NCBI Taxonomy" id="2023265"/>
    <lineage>
        <taxon>Bacteria</taxon>
        <taxon>Pseudomonadati</taxon>
        <taxon>Bacteroidota</taxon>
        <taxon>Flavobacteriia</taxon>
        <taxon>Flavobacteriales</taxon>
        <taxon>Flavobacteriaceae</taxon>
        <taxon>Flavobacterium</taxon>
    </lineage>
</organism>
<evidence type="ECO:0000313" key="4">
    <source>
        <dbReference type="Proteomes" id="UP000646211"/>
    </source>
</evidence>
<accession>A0A930UBK6</accession>
<dbReference type="EMBL" id="JADHEC010000024">
    <property type="protein sequence ID" value="MBF2709132.1"/>
    <property type="molecule type" value="Genomic_DNA"/>
</dbReference>
<keyword evidence="1" id="KW-0597">Phosphoprotein</keyword>
<comment type="caution">
    <text evidence="3">The sequence shown here is derived from an EMBL/GenBank/DDBJ whole genome shotgun (WGS) entry which is preliminary data.</text>
</comment>
<dbReference type="PANTHER" id="PTHR44520:SF2">
    <property type="entry name" value="RESPONSE REGULATOR RCP1"/>
    <property type="match status" value="1"/>
</dbReference>
<dbReference type="Pfam" id="PF00072">
    <property type="entry name" value="Response_reg"/>
    <property type="match status" value="1"/>
</dbReference>
<feature type="domain" description="Response regulatory" evidence="2">
    <location>
        <begin position="6"/>
        <end position="131"/>
    </location>
</feature>
<dbReference type="Proteomes" id="UP000646211">
    <property type="component" value="Unassembled WGS sequence"/>
</dbReference>
<dbReference type="InterPro" id="IPR052893">
    <property type="entry name" value="TCS_response_regulator"/>
</dbReference>
<protein>
    <submittedName>
        <fullName evidence="3">Response regulator</fullName>
    </submittedName>
</protein>
<dbReference type="InterPro" id="IPR011006">
    <property type="entry name" value="CheY-like_superfamily"/>
</dbReference>
<dbReference type="GO" id="GO:0000160">
    <property type="term" value="P:phosphorelay signal transduction system"/>
    <property type="evidence" value="ECO:0007669"/>
    <property type="project" value="InterPro"/>
</dbReference>
<dbReference type="PROSITE" id="PS50110">
    <property type="entry name" value="RESPONSE_REGULATORY"/>
    <property type="match status" value="1"/>
</dbReference>
<reference evidence="3" key="1">
    <citation type="submission" date="2020-11" db="EMBL/GenBank/DDBJ databases">
        <title>Genome of Flavobacterium soyangense.</title>
        <authorList>
            <person name="Liu Q."/>
            <person name="Xin Y.-H."/>
        </authorList>
    </citation>
    <scope>NUCLEOTIDE SEQUENCE</scope>
    <source>
        <strain evidence="3">CGMCC 1.13493</strain>
    </source>
</reference>
<dbReference type="SMART" id="SM00448">
    <property type="entry name" value="REC"/>
    <property type="match status" value="1"/>
</dbReference>
<dbReference type="AlphaFoldDB" id="A0A930UBK6"/>
<evidence type="ECO:0000313" key="3">
    <source>
        <dbReference type="EMBL" id="MBF2709132.1"/>
    </source>
</evidence>
<dbReference type="PANTHER" id="PTHR44520">
    <property type="entry name" value="RESPONSE REGULATOR RCP1-RELATED"/>
    <property type="match status" value="1"/>
</dbReference>
<gene>
    <name evidence="3" type="ORF">IR213_11080</name>
</gene>
<name>A0A930UBK6_9FLAO</name>
<keyword evidence="4" id="KW-1185">Reference proteome</keyword>